<dbReference type="AlphaFoldDB" id="A0A8J3I3M0"/>
<name>A0A8J3I3M0_9CHLR</name>
<protein>
    <submittedName>
        <fullName evidence="1">Uncharacterized protein</fullName>
    </submittedName>
</protein>
<organism evidence="1 2">
    <name type="scientific">Ktedonospora formicarum</name>
    <dbReference type="NCBI Taxonomy" id="2778364"/>
    <lineage>
        <taxon>Bacteria</taxon>
        <taxon>Bacillati</taxon>
        <taxon>Chloroflexota</taxon>
        <taxon>Ktedonobacteria</taxon>
        <taxon>Ktedonobacterales</taxon>
        <taxon>Ktedonobacteraceae</taxon>
        <taxon>Ktedonospora</taxon>
    </lineage>
</organism>
<comment type="caution">
    <text evidence="1">The sequence shown here is derived from an EMBL/GenBank/DDBJ whole genome shotgun (WGS) entry which is preliminary data.</text>
</comment>
<proteinExistence type="predicted"/>
<keyword evidence="2" id="KW-1185">Reference proteome</keyword>
<dbReference type="EMBL" id="BNJF01000001">
    <property type="protein sequence ID" value="GHO44244.1"/>
    <property type="molecule type" value="Genomic_DNA"/>
</dbReference>
<evidence type="ECO:0000313" key="1">
    <source>
        <dbReference type="EMBL" id="GHO44244.1"/>
    </source>
</evidence>
<dbReference type="Proteomes" id="UP000612362">
    <property type="component" value="Unassembled WGS sequence"/>
</dbReference>
<evidence type="ECO:0000313" key="2">
    <source>
        <dbReference type="Proteomes" id="UP000612362"/>
    </source>
</evidence>
<gene>
    <name evidence="1" type="ORF">KSX_24070</name>
</gene>
<sequence>MSLDAHQIAMKDLYNIQYSPLTTLSEVWHTYLRSGDRQTPYRIVEPVTKDCATLRWLDTGSFRSSPLPRCTTDEVVSFVLPFSGSPQGRGYNNESE</sequence>
<accession>A0A8J3I3M0</accession>
<reference evidence="1" key="1">
    <citation type="submission" date="2020-10" db="EMBL/GenBank/DDBJ databases">
        <title>Taxonomic study of unclassified bacteria belonging to the class Ktedonobacteria.</title>
        <authorList>
            <person name="Yabe S."/>
            <person name="Wang C.M."/>
            <person name="Zheng Y."/>
            <person name="Sakai Y."/>
            <person name="Cavaletti L."/>
            <person name="Monciardini P."/>
            <person name="Donadio S."/>
        </authorList>
    </citation>
    <scope>NUCLEOTIDE SEQUENCE</scope>
    <source>
        <strain evidence="1">SOSP1-1</strain>
    </source>
</reference>